<dbReference type="HOGENOM" id="CLU_426987_0_0_1"/>
<evidence type="ECO:0008006" key="4">
    <source>
        <dbReference type="Google" id="ProtNLM"/>
    </source>
</evidence>
<name>A0A0D2FUW1_9EURO</name>
<dbReference type="AlphaFoldDB" id="A0A0D2FUW1"/>
<feature type="compositionally biased region" description="Polar residues" evidence="1">
    <location>
        <begin position="292"/>
        <end position="315"/>
    </location>
</feature>
<feature type="compositionally biased region" description="Low complexity" evidence="1">
    <location>
        <begin position="381"/>
        <end position="393"/>
    </location>
</feature>
<feature type="region of interest" description="Disordered" evidence="1">
    <location>
        <begin position="282"/>
        <end position="318"/>
    </location>
</feature>
<evidence type="ECO:0000256" key="1">
    <source>
        <dbReference type="SAM" id="MobiDB-lite"/>
    </source>
</evidence>
<accession>A0A0D2FUW1</accession>
<feature type="compositionally biased region" description="Polar residues" evidence="1">
    <location>
        <begin position="394"/>
        <end position="410"/>
    </location>
</feature>
<sequence length="641" mass="70485">MSPYVPSAADTPSYETLAWGVRVLKRLKVKKTLREPTQPPDRKSWIAPRTFSMPESDAFKRATHVSDSADSGYYSQSDYVRSPSPPLPNSSPAELEPIYFTGKHQNALVPQFRNIGSAETAFAPLDPLNQDQAKEEITFASCLANFPSQRVLSYEEAAFAVQAQVSSGSSTNWNVQNRDGYKFHPSSDTEIQQTPDTGLHELSGTDVQPPSGYVSPKKGTAPPSLRVLTQTENLCLAQGAIDEESLVKSATTKGPTSNRLTDGTAETISDWLVNVQINDGQTPSAAVDDSTCHSFQQSMSPISESAPPQQGSESCSPARLSELSVYESEGEASFVLGEDPIGWTTLEESAETSALISAFAKAFTSSYLANAGSPTDGQETSSEGSSASSSSSGNPTDKNSSLATTPTSVCHGSAQKRLLPGDNEEGPQRRKVPRASTPPTSGTEARLLACPYSKFDPRRYSERNELEKNYRGCSSCFLRDINRVKQHLYRVHRRPEHHCPYCFASFGCRQTLDVHIVARTCERQPSPFEEKMTPDELTAIKRRDLGRDRWNAWFDIYKILFPGAPLPVDPYVDSVHTSAVQQFMAFFEDEGREVLASEINWRMFGYAPPTPEHQLFVESVLTASIEVLIQRLEGRFRGTSS</sequence>
<dbReference type="EMBL" id="KN846957">
    <property type="protein sequence ID" value="KIW70305.1"/>
    <property type="molecule type" value="Genomic_DNA"/>
</dbReference>
<feature type="region of interest" description="Disordered" evidence="1">
    <location>
        <begin position="371"/>
        <end position="444"/>
    </location>
</feature>
<protein>
    <recommendedName>
        <fullName evidence="4">C2H2-type domain-containing protein</fullName>
    </recommendedName>
</protein>
<feature type="region of interest" description="Disordered" evidence="1">
    <location>
        <begin position="182"/>
        <end position="221"/>
    </location>
</feature>
<dbReference type="PANTHER" id="PTHR38166:SF1">
    <property type="entry name" value="C2H2-TYPE DOMAIN-CONTAINING PROTEIN"/>
    <property type="match status" value="1"/>
</dbReference>
<evidence type="ECO:0000313" key="3">
    <source>
        <dbReference type="Proteomes" id="UP000054266"/>
    </source>
</evidence>
<dbReference type="PANTHER" id="PTHR38166">
    <property type="entry name" value="C2H2-TYPE DOMAIN-CONTAINING PROTEIN-RELATED"/>
    <property type="match status" value="1"/>
</dbReference>
<proteinExistence type="predicted"/>
<reference evidence="2 3" key="1">
    <citation type="submission" date="2015-01" db="EMBL/GenBank/DDBJ databases">
        <title>The Genome Sequence of Capronia semiimmersa CBS27337.</title>
        <authorList>
            <consortium name="The Broad Institute Genomics Platform"/>
            <person name="Cuomo C."/>
            <person name="de Hoog S."/>
            <person name="Gorbushina A."/>
            <person name="Stielow B."/>
            <person name="Teixiera M."/>
            <person name="Abouelleil A."/>
            <person name="Chapman S.B."/>
            <person name="Priest M."/>
            <person name="Young S.K."/>
            <person name="Wortman J."/>
            <person name="Nusbaum C."/>
            <person name="Birren B."/>
        </authorList>
    </citation>
    <scope>NUCLEOTIDE SEQUENCE [LARGE SCALE GENOMIC DNA]</scope>
    <source>
        <strain evidence="2 3">CBS 27337</strain>
    </source>
</reference>
<feature type="compositionally biased region" description="Polar residues" evidence="1">
    <location>
        <begin position="371"/>
        <end position="380"/>
    </location>
</feature>
<feature type="compositionally biased region" description="Polar residues" evidence="1">
    <location>
        <begin position="68"/>
        <end position="79"/>
    </location>
</feature>
<feature type="region of interest" description="Disordered" evidence="1">
    <location>
        <begin position="68"/>
        <end position="91"/>
    </location>
</feature>
<dbReference type="Proteomes" id="UP000054266">
    <property type="component" value="Unassembled WGS sequence"/>
</dbReference>
<keyword evidence="3" id="KW-1185">Reference proteome</keyword>
<evidence type="ECO:0000313" key="2">
    <source>
        <dbReference type="EMBL" id="KIW70305.1"/>
    </source>
</evidence>
<dbReference type="STRING" id="5601.A0A0D2FUW1"/>
<organism evidence="2 3">
    <name type="scientific">Phialophora macrospora</name>
    <dbReference type="NCBI Taxonomy" id="1851006"/>
    <lineage>
        <taxon>Eukaryota</taxon>
        <taxon>Fungi</taxon>
        <taxon>Dikarya</taxon>
        <taxon>Ascomycota</taxon>
        <taxon>Pezizomycotina</taxon>
        <taxon>Eurotiomycetes</taxon>
        <taxon>Chaetothyriomycetidae</taxon>
        <taxon>Chaetothyriales</taxon>
        <taxon>Herpotrichiellaceae</taxon>
        <taxon>Phialophora</taxon>
    </lineage>
</organism>
<gene>
    <name evidence="2" type="ORF">PV04_02590</name>
</gene>